<dbReference type="GO" id="GO:0000049">
    <property type="term" value="F:tRNA binding"/>
    <property type="evidence" value="ECO:0007669"/>
    <property type="project" value="UniProtKB-KW"/>
</dbReference>
<organism evidence="17 18">
    <name type="scientific">Dehalococcoides mccartyi</name>
    <dbReference type="NCBI Taxonomy" id="61435"/>
    <lineage>
        <taxon>Bacteria</taxon>
        <taxon>Bacillati</taxon>
        <taxon>Chloroflexota</taxon>
        <taxon>Dehalococcoidia</taxon>
        <taxon>Dehalococcoidales</taxon>
        <taxon>Dehalococcoidaceae</taxon>
        <taxon>Dehalococcoides</taxon>
    </lineage>
</organism>
<dbReference type="InterPro" id="IPR006638">
    <property type="entry name" value="Elp3/MiaA/NifB-like_rSAM"/>
</dbReference>
<evidence type="ECO:0000256" key="1">
    <source>
        <dbReference type="ARBA" id="ARBA00005217"/>
    </source>
</evidence>
<keyword evidence="3" id="KW-0004">4Fe-4S</keyword>
<dbReference type="SUPFAM" id="SSF55729">
    <property type="entry name" value="Acyl-CoA N-acyltransferases (Nat)"/>
    <property type="match status" value="1"/>
</dbReference>
<dbReference type="EC" id="2.3.1.311" evidence="13"/>
<dbReference type="GO" id="GO:0046872">
    <property type="term" value="F:metal ion binding"/>
    <property type="evidence" value="ECO:0007669"/>
    <property type="project" value="UniProtKB-KW"/>
</dbReference>
<dbReference type="PANTHER" id="PTHR11135">
    <property type="entry name" value="HISTONE ACETYLTRANSFERASE-RELATED"/>
    <property type="match status" value="1"/>
</dbReference>
<dbReference type="InterPro" id="IPR032432">
    <property type="entry name" value="Radical_SAM_C"/>
</dbReference>
<dbReference type="SUPFAM" id="SSF102114">
    <property type="entry name" value="Radical SAM enzymes"/>
    <property type="match status" value="1"/>
</dbReference>
<dbReference type="SFLD" id="SFLDG01086">
    <property type="entry name" value="elongater_protein-like"/>
    <property type="match status" value="1"/>
</dbReference>
<dbReference type="Pfam" id="PF04055">
    <property type="entry name" value="Radical_SAM"/>
    <property type="match status" value="1"/>
</dbReference>
<evidence type="ECO:0000256" key="5">
    <source>
        <dbReference type="ARBA" id="ARBA00022679"/>
    </source>
</evidence>
<dbReference type="EMBL" id="CP011127">
    <property type="protein sequence ID" value="AMU86379.1"/>
    <property type="molecule type" value="Genomic_DNA"/>
</dbReference>
<dbReference type="InterPro" id="IPR034687">
    <property type="entry name" value="ELP3-like"/>
</dbReference>
<keyword evidence="9" id="KW-0694">RNA-binding</keyword>
<dbReference type="GO" id="GO:0002926">
    <property type="term" value="P:tRNA wobble base 5-methoxycarbonylmethyl-2-thiouridinylation"/>
    <property type="evidence" value="ECO:0007669"/>
    <property type="project" value="TreeGrafter"/>
</dbReference>
<evidence type="ECO:0000256" key="2">
    <source>
        <dbReference type="ARBA" id="ARBA00005494"/>
    </source>
</evidence>
<dbReference type="GO" id="GO:0106261">
    <property type="term" value="F:tRNA uridine(34) acetyltransferase activity"/>
    <property type="evidence" value="ECO:0007669"/>
    <property type="project" value="UniProtKB-EC"/>
</dbReference>
<keyword evidence="8 15" id="KW-0479">Metal-binding</keyword>
<comment type="cofactor">
    <cofactor evidence="15">
        <name>[4Fe-4S] cluster</name>
        <dbReference type="ChEBI" id="CHEBI:49883"/>
    </cofactor>
    <text evidence="15">Binds 1 [4Fe-4S] cluster. The cluster is coordinated with 3 cysteines and an exchangeable S-adenosyl-L-methionine.</text>
</comment>
<dbReference type="SFLD" id="SFLDS00029">
    <property type="entry name" value="Radical_SAM"/>
    <property type="match status" value="1"/>
</dbReference>
<dbReference type="PATRIC" id="fig|61435.13.peg.581"/>
<evidence type="ECO:0000256" key="6">
    <source>
        <dbReference type="ARBA" id="ARBA00022691"/>
    </source>
</evidence>
<comment type="pathway">
    <text evidence="1">tRNA modification.</text>
</comment>
<dbReference type="SMR" id="A0A142V9Q6"/>
<evidence type="ECO:0000256" key="14">
    <source>
        <dbReference type="ARBA" id="ARBA00047372"/>
    </source>
</evidence>
<comment type="catalytic activity">
    <reaction evidence="14">
        <text>uridine(34) in tRNA + acetyl-CoA + S-adenosyl-L-methionine + H2O = 5-(carboxymethyl)uridine(34) in tRNA + 5'-deoxyadenosine + L-methionine + CoA + 2 H(+)</text>
        <dbReference type="Rhea" id="RHEA:61020"/>
        <dbReference type="Rhea" id="RHEA-COMP:10407"/>
        <dbReference type="Rhea" id="RHEA-COMP:11727"/>
        <dbReference type="ChEBI" id="CHEBI:15377"/>
        <dbReference type="ChEBI" id="CHEBI:15378"/>
        <dbReference type="ChEBI" id="CHEBI:17319"/>
        <dbReference type="ChEBI" id="CHEBI:57287"/>
        <dbReference type="ChEBI" id="CHEBI:57288"/>
        <dbReference type="ChEBI" id="CHEBI:57844"/>
        <dbReference type="ChEBI" id="CHEBI:59789"/>
        <dbReference type="ChEBI" id="CHEBI:65315"/>
        <dbReference type="ChEBI" id="CHEBI:74882"/>
        <dbReference type="EC" id="2.3.1.311"/>
    </reaction>
    <physiologicalReaction direction="left-to-right" evidence="14">
        <dbReference type="Rhea" id="RHEA:61021"/>
    </physiologicalReaction>
</comment>
<feature type="binding site" evidence="15">
    <location>
        <position position="30"/>
    </location>
    <ligand>
        <name>[4Fe-4S] cluster</name>
        <dbReference type="ChEBI" id="CHEBI:49883"/>
        <note>4Fe-4S-S-AdoMet</note>
    </ligand>
</feature>
<keyword evidence="5 17" id="KW-0808">Transferase</keyword>
<keyword evidence="11 15" id="KW-0411">Iron-sulfur</keyword>
<evidence type="ECO:0000259" key="16">
    <source>
        <dbReference type="PROSITE" id="PS51918"/>
    </source>
</evidence>
<keyword evidence="6" id="KW-0949">S-adenosyl-L-methionine</keyword>
<protein>
    <recommendedName>
        <fullName evidence="13">tRNA carboxymethyluridine synthase</fullName>
        <ecNumber evidence="13">2.3.1.311</ecNumber>
    </recommendedName>
</protein>
<evidence type="ECO:0000256" key="15">
    <source>
        <dbReference type="PIRSR" id="PIRSR005669-1"/>
    </source>
</evidence>
<evidence type="ECO:0000256" key="4">
    <source>
        <dbReference type="ARBA" id="ARBA00022555"/>
    </source>
</evidence>
<feature type="binding site" evidence="15">
    <location>
        <position position="27"/>
    </location>
    <ligand>
        <name>[4Fe-4S] cluster</name>
        <dbReference type="ChEBI" id="CHEBI:49883"/>
        <note>4Fe-4S-S-AdoMet</note>
    </ligand>
</feature>
<evidence type="ECO:0000313" key="18">
    <source>
        <dbReference type="Proteomes" id="UP000076394"/>
    </source>
</evidence>
<gene>
    <name evidence="17" type="ORF">Dm11a5_0553</name>
</gene>
<dbReference type="InterPro" id="IPR058240">
    <property type="entry name" value="rSAM_sf"/>
</dbReference>
<dbReference type="InterPro" id="IPR016181">
    <property type="entry name" value="Acyl_CoA_acyltransferase"/>
</dbReference>
<sequence>MKKLSRTISGVTPVAVMTKPLPCPGKCIYCPTFAATPQSYTPESPAVLRAKSCEYQAYKQVALRLRIIQDMGHPTDKVELIIMGGTFLSADITYQYGFIKDCYDALNGVVAGSLEEAKTINETAQHRCVGLCIETRPDICGKAEIQRMIDFGTTRVELGVQMLDDDIYKLVERGHRVSDVAEATCLLREYGLKVHYHWMPGLPGSSPEKDLALSRMVFEDPRFCPDGLKLYPTMVVEGTILEQWWKEGRYTPYPNGTMTGLIADIKALVPPYVRISRVLRDIPAVFISAGLKDSLRDGVRQILESRHQKCRCIRCREYGHRQRKGQTSGEPTLRRLDYPASGGKEIFLSFEDASDTLYGLLRLRIPCASLPVLGQKYGAKTGLVRELHVYGTELSLGEQGDQSAQHRGLGRKLLAEAECLARDEFGLDSLAILSGVGAREYYRSLGYELVAGYMCKHLD</sequence>
<proteinExistence type="inferred from homology"/>
<dbReference type="GO" id="GO:0005737">
    <property type="term" value="C:cytoplasm"/>
    <property type="evidence" value="ECO:0007669"/>
    <property type="project" value="TreeGrafter"/>
</dbReference>
<keyword evidence="4" id="KW-0820">tRNA-binding</keyword>
<dbReference type="InterPro" id="IPR039661">
    <property type="entry name" value="ELP3"/>
</dbReference>
<dbReference type="Gene3D" id="3.40.630.30">
    <property type="match status" value="1"/>
</dbReference>
<dbReference type="InterPro" id="IPR007197">
    <property type="entry name" value="rSAM"/>
</dbReference>
<dbReference type="SMART" id="SM00729">
    <property type="entry name" value="Elp3"/>
    <property type="match status" value="1"/>
</dbReference>
<comment type="similarity">
    <text evidence="2">Belongs to the ELP3 family.</text>
</comment>
<dbReference type="SFLD" id="SFLDF00344">
    <property type="entry name" value="ELP3-like"/>
    <property type="match status" value="1"/>
</dbReference>
<evidence type="ECO:0000313" key="17">
    <source>
        <dbReference type="EMBL" id="AMU86379.1"/>
    </source>
</evidence>
<dbReference type="NCBIfam" id="TIGR01211">
    <property type="entry name" value="ELP3"/>
    <property type="match status" value="1"/>
</dbReference>
<dbReference type="OrthoDB" id="9815044at2"/>
<dbReference type="Pfam" id="PF16199">
    <property type="entry name" value="Radical_SAM_C"/>
    <property type="match status" value="1"/>
</dbReference>
<keyword evidence="10 15" id="KW-0408">Iron</keyword>
<dbReference type="GO" id="GO:0051539">
    <property type="term" value="F:4 iron, 4 sulfur cluster binding"/>
    <property type="evidence" value="ECO:0007669"/>
    <property type="project" value="UniProtKB-KW"/>
</dbReference>
<evidence type="ECO:0000256" key="9">
    <source>
        <dbReference type="ARBA" id="ARBA00022884"/>
    </source>
</evidence>
<dbReference type="PIRSF" id="PIRSF005669">
    <property type="entry name" value="Hist_AcTrfase_ELP3"/>
    <property type="match status" value="1"/>
</dbReference>
<reference evidence="17 18" key="1">
    <citation type="submission" date="2015-03" db="EMBL/GenBank/DDBJ databases">
        <title>Genomic characterization of Dehalococcoides mccartyi strain 11a5, an unusal plasmid-containing chloroethene dechlorinator.</title>
        <authorList>
            <person name="Zhao S."/>
            <person name="Ding C."/>
            <person name="He J."/>
        </authorList>
    </citation>
    <scope>NUCLEOTIDE SEQUENCE [LARGE SCALE GENOMIC DNA]</scope>
    <source>
        <strain evidence="17 18">11a5</strain>
    </source>
</reference>
<dbReference type="CDD" id="cd01335">
    <property type="entry name" value="Radical_SAM"/>
    <property type="match status" value="1"/>
</dbReference>
<feature type="binding site" evidence="15">
    <location>
        <position position="23"/>
    </location>
    <ligand>
        <name>[4Fe-4S] cluster</name>
        <dbReference type="ChEBI" id="CHEBI:49883"/>
        <note>4Fe-4S-S-AdoMet</note>
    </ligand>
</feature>
<dbReference type="RefSeq" id="WP_011309125.1">
    <property type="nucleotide sequence ID" value="NZ_AP024514.1"/>
</dbReference>
<evidence type="ECO:0000256" key="12">
    <source>
        <dbReference type="ARBA" id="ARBA00023315"/>
    </source>
</evidence>
<dbReference type="Proteomes" id="UP000076394">
    <property type="component" value="Chromosome"/>
</dbReference>
<evidence type="ECO:0000256" key="13">
    <source>
        <dbReference type="ARBA" id="ARBA00044771"/>
    </source>
</evidence>
<evidence type="ECO:0000256" key="11">
    <source>
        <dbReference type="ARBA" id="ARBA00023014"/>
    </source>
</evidence>
<dbReference type="PANTHER" id="PTHR11135:SF0">
    <property type="entry name" value="ELONGATOR COMPLEX PROTEIN 3"/>
    <property type="match status" value="1"/>
</dbReference>
<evidence type="ECO:0000256" key="3">
    <source>
        <dbReference type="ARBA" id="ARBA00022485"/>
    </source>
</evidence>
<keyword evidence="7" id="KW-0819">tRNA processing</keyword>
<dbReference type="PROSITE" id="PS51918">
    <property type="entry name" value="RADICAL_SAM"/>
    <property type="match status" value="1"/>
</dbReference>
<evidence type="ECO:0000256" key="7">
    <source>
        <dbReference type="ARBA" id="ARBA00022694"/>
    </source>
</evidence>
<keyword evidence="12" id="KW-0012">Acyltransferase</keyword>
<dbReference type="AlphaFoldDB" id="A0A142V9Q6"/>
<name>A0A142V9Q6_9CHLR</name>
<accession>A0A142V9Q6</accession>
<evidence type="ECO:0000256" key="8">
    <source>
        <dbReference type="ARBA" id="ARBA00022723"/>
    </source>
</evidence>
<evidence type="ECO:0000256" key="10">
    <source>
        <dbReference type="ARBA" id="ARBA00023004"/>
    </source>
</evidence>
<feature type="domain" description="Radical SAM core" evidence="16">
    <location>
        <begin position="6"/>
        <end position="271"/>
    </location>
</feature>